<dbReference type="SMART" id="SM00718">
    <property type="entry name" value="DM4_12"/>
    <property type="match status" value="1"/>
</dbReference>
<evidence type="ECO:0000256" key="1">
    <source>
        <dbReference type="SAM" id="Phobius"/>
    </source>
</evidence>
<keyword evidence="1" id="KW-0812">Transmembrane</keyword>
<feature type="transmembrane region" description="Helical" evidence="1">
    <location>
        <begin position="15"/>
        <end position="36"/>
    </location>
</feature>
<evidence type="ECO:0000313" key="3">
    <source>
        <dbReference type="Proteomes" id="UP001642540"/>
    </source>
</evidence>
<keyword evidence="3" id="KW-1185">Reference proteome</keyword>
<keyword evidence="1" id="KW-1133">Transmembrane helix</keyword>
<dbReference type="InterPro" id="IPR006631">
    <property type="entry name" value="DM4_12"/>
</dbReference>
<gene>
    <name evidence="2" type="ORF">ODALV1_LOCUS7846</name>
</gene>
<organism evidence="2 3">
    <name type="scientific">Orchesella dallaii</name>
    <dbReference type="NCBI Taxonomy" id="48710"/>
    <lineage>
        <taxon>Eukaryota</taxon>
        <taxon>Metazoa</taxon>
        <taxon>Ecdysozoa</taxon>
        <taxon>Arthropoda</taxon>
        <taxon>Hexapoda</taxon>
        <taxon>Collembola</taxon>
        <taxon>Entomobryomorpha</taxon>
        <taxon>Entomobryoidea</taxon>
        <taxon>Orchesellidae</taxon>
        <taxon>Orchesellinae</taxon>
        <taxon>Orchesella</taxon>
    </lineage>
</organism>
<keyword evidence="1" id="KW-0472">Membrane</keyword>
<dbReference type="Pfam" id="PF07841">
    <property type="entry name" value="DM4_12"/>
    <property type="match status" value="1"/>
</dbReference>
<feature type="transmembrane region" description="Helical" evidence="1">
    <location>
        <begin position="138"/>
        <end position="161"/>
    </location>
</feature>
<accession>A0ABP1Q700</accession>
<sequence length="299" mass="33500">MATCPPRQKLFETKGLSSLLFLCVSSLLWLVILGVFCPSSCELSLDPDFVNVNKFPEGDLHSRVSRGLLDFGGVKAKGKDETNLDAYDTLRQLSTAATQPFIRRRLFNTSVALTVPLFSFTLPQRAAEGSTVDLANQAIFGLFALLVVMLVFTVPVLFTGIRPFQLDGRSNQEDTSQNILNNLMNSEHLINLMGADMRNKIGLNPDECLQKSICDAHRHPKKYGLFALPFQIFFPPPALGKETSRSSKYQLAAQTGEYTKAECWARYNCFFDLLDLAVYTVDWFNPAYKDEMEANIQMV</sequence>
<dbReference type="Proteomes" id="UP001642540">
    <property type="component" value="Unassembled WGS sequence"/>
</dbReference>
<proteinExistence type="predicted"/>
<dbReference type="PANTHER" id="PTHR21398">
    <property type="entry name" value="AGAP007094-PA"/>
    <property type="match status" value="1"/>
</dbReference>
<dbReference type="PANTHER" id="PTHR21398:SF6">
    <property type="entry name" value="AGAP007094-PA"/>
    <property type="match status" value="1"/>
</dbReference>
<reference evidence="2 3" key="1">
    <citation type="submission" date="2024-08" db="EMBL/GenBank/DDBJ databases">
        <authorList>
            <person name="Cucini C."/>
            <person name="Frati F."/>
        </authorList>
    </citation>
    <scope>NUCLEOTIDE SEQUENCE [LARGE SCALE GENOMIC DNA]</scope>
</reference>
<protein>
    <submittedName>
        <fullName evidence="2">Uncharacterized protein</fullName>
    </submittedName>
</protein>
<dbReference type="EMBL" id="CAXLJM020000024">
    <property type="protein sequence ID" value="CAL8091138.1"/>
    <property type="molecule type" value="Genomic_DNA"/>
</dbReference>
<comment type="caution">
    <text evidence="2">The sequence shown here is derived from an EMBL/GenBank/DDBJ whole genome shotgun (WGS) entry which is preliminary data.</text>
</comment>
<name>A0ABP1Q700_9HEXA</name>
<feature type="transmembrane region" description="Helical" evidence="1">
    <location>
        <begin position="106"/>
        <end position="126"/>
    </location>
</feature>
<evidence type="ECO:0000313" key="2">
    <source>
        <dbReference type="EMBL" id="CAL8091138.1"/>
    </source>
</evidence>